<feature type="domain" description="Potassium channel" evidence="2">
    <location>
        <begin position="25"/>
        <end position="95"/>
    </location>
</feature>
<keyword evidence="3" id="KW-0813">Transport</keyword>
<keyword evidence="1" id="KW-1133">Transmembrane helix</keyword>
<comment type="caution">
    <text evidence="3">The sequence shown here is derived from an EMBL/GenBank/DDBJ whole genome shotgun (WGS) entry which is preliminary data.</text>
</comment>
<dbReference type="GO" id="GO:0034220">
    <property type="term" value="P:monoatomic ion transmembrane transport"/>
    <property type="evidence" value="ECO:0007669"/>
    <property type="project" value="UniProtKB-KW"/>
</dbReference>
<keyword evidence="1" id="KW-0472">Membrane</keyword>
<evidence type="ECO:0000256" key="1">
    <source>
        <dbReference type="SAM" id="Phobius"/>
    </source>
</evidence>
<dbReference type="EMBL" id="JAVMBO010000017">
    <property type="protein sequence ID" value="MDS1311156.1"/>
    <property type="molecule type" value="Genomic_DNA"/>
</dbReference>
<dbReference type="Pfam" id="PF07885">
    <property type="entry name" value="Ion_trans_2"/>
    <property type="match status" value="1"/>
</dbReference>
<proteinExistence type="predicted"/>
<reference evidence="3" key="1">
    <citation type="submission" date="2023-09" db="EMBL/GenBank/DDBJ databases">
        <title>Marinobacter sediminicola sp. nov. and Marinobacter maritimum sp. nov., isolated from marine sediment.</title>
        <authorList>
            <person name="An J."/>
        </authorList>
    </citation>
    <scope>NUCLEOTIDE SEQUENCE</scope>
    <source>
        <strain evidence="3">F60267</strain>
    </source>
</reference>
<dbReference type="RefSeq" id="WP_200369708.1">
    <property type="nucleotide sequence ID" value="NZ_JAVMBO010000017.1"/>
</dbReference>
<feature type="transmembrane region" description="Helical" evidence="1">
    <location>
        <begin position="12"/>
        <end position="36"/>
    </location>
</feature>
<sequence>MDFSITFFKLFLWGTYFSLPILLSICVSIIALGLFVGRLESWGRFDALYWAFITAFTVGYGDMRPLRKPSKVLSIAIAWCGIMLTGLFVALAVKAASIAFEIHIDPEVLRSVGQGIID</sequence>
<name>A0ABU2HKR0_9GAMM</name>
<keyword evidence="3" id="KW-0407">Ion channel</keyword>
<feature type="transmembrane region" description="Helical" evidence="1">
    <location>
        <begin position="42"/>
        <end position="60"/>
    </location>
</feature>
<keyword evidence="1" id="KW-0812">Transmembrane</keyword>
<dbReference type="Proteomes" id="UP001267407">
    <property type="component" value="Unassembled WGS sequence"/>
</dbReference>
<keyword evidence="4" id="KW-1185">Reference proteome</keyword>
<dbReference type="Gene3D" id="1.10.287.70">
    <property type="match status" value="1"/>
</dbReference>
<organism evidence="3 4">
    <name type="scientific">Marinobacter xiaoshiensis</name>
    <dbReference type="NCBI Taxonomy" id="3073652"/>
    <lineage>
        <taxon>Bacteria</taxon>
        <taxon>Pseudomonadati</taxon>
        <taxon>Pseudomonadota</taxon>
        <taxon>Gammaproteobacteria</taxon>
        <taxon>Pseudomonadales</taxon>
        <taxon>Marinobacteraceae</taxon>
        <taxon>Marinobacter</taxon>
    </lineage>
</organism>
<evidence type="ECO:0000313" key="3">
    <source>
        <dbReference type="EMBL" id="MDS1311156.1"/>
    </source>
</evidence>
<dbReference type="InterPro" id="IPR013099">
    <property type="entry name" value="K_chnl_dom"/>
</dbReference>
<evidence type="ECO:0000259" key="2">
    <source>
        <dbReference type="Pfam" id="PF07885"/>
    </source>
</evidence>
<keyword evidence="3" id="KW-0406">Ion transport</keyword>
<evidence type="ECO:0000313" key="4">
    <source>
        <dbReference type="Proteomes" id="UP001267407"/>
    </source>
</evidence>
<accession>A0ABU2HKR0</accession>
<protein>
    <submittedName>
        <fullName evidence="3">Potassium channel family protein</fullName>
    </submittedName>
</protein>
<gene>
    <name evidence="3" type="ORF">RKA07_13725</name>
</gene>
<feature type="transmembrane region" description="Helical" evidence="1">
    <location>
        <begin position="72"/>
        <end position="93"/>
    </location>
</feature>
<dbReference type="SUPFAM" id="SSF81324">
    <property type="entry name" value="Voltage-gated potassium channels"/>
    <property type="match status" value="1"/>
</dbReference>